<feature type="region of interest" description="Disordered" evidence="2">
    <location>
        <begin position="1"/>
        <end position="35"/>
    </location>
</feature>
<reference evidence="5" key="1">
    <citation type="submission" date="2022-11" db="UniProtKB">
        <authorList>
            <consortium name="WormBaseParasite"/>
        </authorList>
    </citation>
    <scope>IDENTIFICATION</scope>
</reference>
<accession>A0A915DQN9</accession>
<feature type="domain" description="MSP" evidence="3">
    <location>
        <begin position="23"/>
        <end position="157"/>
    </location>
</feature>
<name>A0A915DQN9_9BILA</name>
<keyword evidence="1" id="KW-0206">Cytoskeleton</keyword>
<dbReference type="InterPro" id="IPR051774">
    <property type="entry name" value="Sperm-specific_class_P"/>
</dbReference>
<comment type="function">
    <text evidence="1">Central component in molecular interactions underlying sperm crawling. Forms an extensive filament system that extends from sperm villipoda, along the leading edge of the pseudopod.</text>
</comment>
<organism evidence="4 5">
    <name type="scientific">Ditylenchus dipsaci</name>
    <dbReference type="NCBI Taxonomy" id="166011"/>
    <lineage>
        <taxon>Eukaryota</taxon>
        <taxon>Metazoa</taxon>
        <taxon>Ecdysozoa</taxon>
        <taxon>Nematoda</taxon>
        <taxon>Chromadorea</taxon>
        <taxon>Rhabditida</taxon>
        <taxon>Tylenchina</taxon>
        <taxon>Tylenchomorpha</taxon>
        <taxon>Sphaerularioidea</taxon>
        <taxon>Anguinidae</taxon>
        <taxon>Anguininae</taxon>
        <taxon>Ditylenchus</taxon>
    </lineage>
</organism>
<evidence type="ECO:0000313" key="5">
    <source>
        <dbReference type="WBParaSite" id="jg22623"/>
    </source>
</evidence>
<proteinExistence type="predicted"/>
<dbReference type="InterPro" id="IPR000535">
    <property type="entry name" value="MSP_dom"/>
</dbReference>
<evidence type="ECO:0000256" key="2">
    <source>
        <dbReference type="SAM" id="MobiDB-lite"/>
    </source>
</evidence>
<dbReference type="SUPFAM" id="SSF49354">
    <property type="entry name" value="PapD-like"/>
    <property type="match status" value="1"/>
</dbReference>
<evidence type="ECO:0000313" key="4">
    <source>
        <dbReference type="Proteomes" id="UP000887574"/>
    </source>
</evidence>
<dbReference type="AlphaFoldDB" id="A0A915DQN9"/>
<dbReference type="InterPro" id="IPR008962">
    <property type="entry name" value="PapD-like_sf"/>
</dbReference>
<dbReference type="WBParaSite" id="jg22623">
    <property type="protein sequence ID" value="jg22623"/>
    <property type="gene ID" value="jg22623"/>
</dbReference>
<evidence type="ECO:0000256" key="1">
    <source>
        <dbReference type="RuleBase" id="RU003425"/>
    </source>
</evidence>
<dbReference type="PROSITE" id="PS50202">
    <property type="entry name" value="MSP"/>
    <property type="match status" value="1"/>
</dbReference>
<keyword evidence="4" id="KW-1185">Reference proteome</keyword>
<evidence type="ECO:0000259" key="3">
    <source>
        <dbReference type="PROSITE" id="PS50202"/>
    </source>
</evidence>
<sequence length="209" mass="23694">MAQCSKEHKRGSGISGAMSASPLISTTPKDKDVPPPMSVALEPDMVWVNSSDKMCTTHEIRNLSECALAFLIKVTSPKLFRVHPNRGLIEPGKPVVLRITRLPAAPKSDRFSIEFLPYQEQYIPCNPDVKNNPRCEAAWMFCSDYSPMTKHIRFRQISPWQGVLQQFDSVQEVSPEIAEMCFKLKITREKKLFLKINELNALRECLGDD</sequence>
<dbReference type="Proteomes" id="UP000887574">
    <property type="component" value="Unplaced"/>
</dbReference>
<dbReference type="InterPro" id="IPR013783">
    <property type="entry name" value="Ig-like_fold"/>
</dbReference>
<protein>
    <recommendedName>
        <fullName evidence="1">Major sperm protein</fullName>
    </recommendedName>
</protein>
<dbReference type="PANTHER" id="PTHR22947:SF39">
    <property type="entry name" value="MSP DOMAIN-CONTAINING PROTEIN"/>
    <property type="match status" value="1"/>
</dbReference>
<keyword evidence="1" id="KW-0963">Cytoplasm</keyword>
<dbReference type="Pfam" id="PF00635">
    <property type="entry name" value="Motile_Sperm"/>
    <property type="match status" value="1"/>
</dbReference>
<dbReference type="Gene3D" id="2.60.40.10">
    <property type="entry name" value="Immunoglobulins"/>
    <property type="match status" value="1"/>
</dbReference>
<dbReference type="PANTHER" id="PTHR22947">
    <property type="entry name" value="MAJOR SPERM PROTEIN"/>
    <property type="match status" value="1"/>
</dbReference>